<dbReference type="GO" id="GO:0009279">
    <property type="term" value="C:cell outer membrane"/>
    <property type="evidence" value="ECO:0007669"/>
    <property type="project" value="TreeGrafter"/>
</dbReference>
<dbReference type="Gene3D" id="2.60.40.2610">
    <property type="entry name" value="Outer membrane usher protein FimD, plug domain"/>
    <property type="match status" value="1"/>
</dbReference>
<feature type="domain" description="PapC-like C-terminal" evidence="1">
    <location>
        <begin position="743"/>
        <end position="802"/>
    </location>
</feature>
<dbReference type="InterPro" id="IPR043142">
    <property type="entry name" value="PapC-like_C_sf"/>
</dbReference>
<dbReference type="InterPro" id="IPR042186">
    <property type="entry name" value="FimD_plug_dom"/>
</dbReference>
<gene>
    <name evidence="2" type="ORF">BSIN_2944</name>
</gene>
<dbReference type="PANTHER" id="PTHR30451:SF5">
    <property type="entry name" value="SLR0019 PROTEIN"/>
    <property type="match status" value="1"/>
</dbReference>
<name>A0A238H3H7_9BURK</name>
<dbReference type="Pfam" id="PF13953">
    <property type="entry name" value="PapC_C"/>
    <property type="match status" value="1"/>
</dbReference>
<dbReference type="Proteomes" id="UP000198460">
    <property type="component" value="Unassembled WGS sequence"/>
</dbReference>
<dbReference type="PANTHER" id="PTHR30451">
    <property type="entry name" value="OUTER MEMBRANE USHER PROTEIN"/>
    <property type="match status" value="1"/>
</dbReference>
<reference evidence="2 3" key="1">
    <citation type="submission" date="2017-04" db="EMBL/GenBank/DDBJ databases">
        <authorList>
            <person name="Afonso C.L."/>
            <person name="Miller P.J."/>
            <person name="Scott M.A."/>
            <person name="Spackman E."/>
            <person name="Goraichik I."/>
            <person name="Dimitrov K.M."/>
            <person name="Suarez D.L."/>
            <person name="Swayne D.E."/>
        </authorList>
    </citation>
    <scope>NUCLEOTIDE SEQUENCE [LARGE SCALE GENOMIC DNA]</scope>
    <source>
        <strain evidence="2">LMG 28154</strain>
    </source>
</reference>
<dbReference type="AlphaFoldDB" id="A0A238H3H7"/>
<protein>
    <submittedName>
        <fullName evidence="2">Sigma-fimbriae usher protein</fullName>
    </submittedName>
</protein>
<dbReference type="GO" id="GO:0009297">
    <property type="term" value="P:pilus assembly"/>
    <property type="evidence" value="ECO:0007669"/>
    <property type="project" value="InterPro"/>
</dbReference>
<accession>A0A238H3H7</accession>
<evidence type="ECO:0000313" key="2">
    <source>
        <dbReference type="EMBL" id="SMF99758.1"/>
    </source>
</evidence>
<dbReference type="InterPro" id="IPR000015">
    <property type="entry name" value="Fimb_usher"/>
</dbReference>
<proteinExistence type="predicted"/>
<organism evidence="2 3">
    <name type="scientific">Burkholderia singularis</name>
    <dbReference type="NCBI Taxonomy" id="1503053"/>
    <lineage>
        <taxon>Bacteria</taxon>
        <taxon>Pseudomonadati</taxon>
        <taxon>Pseudomonadota</taxon>
        <taxon>Betaproteobacteria</taxon>
        <taxon>Burkholderiales</taxon>
        <taxon>Burkholderiaceae</taxon>
        <taxon>Burkholderia</taxon>
        <taxon>pseudomallei group</taxon>
    </lineage>
</organism>
<sequence length="820" mass="88466">MICITTQATTSIRGYALKRTYTRMTGRQRPPRLRSAAWAVGLAFAAATGARADEPVTLADNFSRALPPASGAAKQGTLYLELVVNELSTGRIVPVRYRDGAYFVRAGDLAQASVRTNADPDTLVDLAKLDGVEVEYESAEQRLKLTVPADWLPSQTIGSRRLYDRTPAAVNFGILFNYDIYTSSPTLGTSYTSAWTEARMFDKWGTVTTTGVYRRDYGGNGGIASNRYLRYDTTWRYSDQDRMLTYTAGDLVTGALSWSSAVRLGGVSIERNFRVRPDIVTYPLPQFSGQAAVPTAVDLFINGSKTTSGQVNPGPFTLNNVPFINGAGEATVVTTDALGRQVATTIPFYVANTLLQKGLSDYSLSVGAMRRDYGIRSFSYGKFAVSGTARYGLTDYLTIEGHAEGGERLALGGVGFDLGVGMFGVFNFAATQSSFAGASGQQYAFGYSYSSQRASLSLQRIQRTGNYGDLSVYDLPSDVRYRLVRSSTQATGALNLGAIGGTLGAGYFDVRGMDGSRTRIANLSYTRPIFNRATIYASLNKTIGERSVAAQVQLILPFGDKGVVTGSVARDERNNWSERVQYSRSVPSDGGFGWNLAYGGGNSHYQQADATWRNRYFEVQGGAYGYGGGQSYTRWGEVQGSLVVMDGAVMPANRVDDAFVLISTQGRKGVPVRYENQLVGATDGSGHLLVPWAPSYYAGKYEIDPLGLPSNMRVPVVERRVAVRERAGALVSFPVEKIVSARIALVDGSGKPLKVGARVLHEESGQTALVGWGGETYFEGLSAVNHLRVTLPGGGQCRAMFDTDVNAAQMNRVGPLGCSE</sequence>
<dbReference type="Gene3D" id="2.60.40.3110">
    <property type="match status" value="1"/>
</dbReference>
<evidence type="ECO:0000259" key="1">
    <source>
        <dbReference type="Pfam" id="PF13953"/>
    </source>
</evidence>
<dbReference type="InterPro" id="IPR025949">
    <property type="entry name" value="PapC-like_C"/>
</dbReference>
<dbReference type="Pfam" id="PF00577">
    <property type="entry name" value="Usher"/>
    <property type="match status" value="1"/>
</dbReference>
<dbReference type="GO" id="GO:0015473">
    <property type="term" value="F:fimbrial usher porin activity"/>
    <property type="evidence" value="ECO:0007669"/>
    <property type="project" value="InterPro"/>
</dbReference>
<evidence type="ECO:0000313" key="3">
    <source>
        <dbReference type="Proteomes" id="UP000198460"/>
    </source>
</evidence>
<dbReference type="Gene3D" id="2.60.40.2070">
    <property type="match status" value="1"/>
</dbReference>
<dbReference type="EMBL" id="FXAN01000044">
    <property type="protein sequence ID" value="SMF99758.1"/>
    <property type="molecule type" value="Genomic_DNA"/>
</dbReference>